<dbReference type="EMBL" id="FQZK01000012">
    <property type="protein sequence ID" value="SHJ98183.1"/>
    <property type="molecule type" value="Genomic_DNA"/>
</dbReference>
<evidence type="ECO:0000313" key="2">
    <source>
        <dbReference type="EMBL" id="SHJ98183.1"/>
    </source>
</evidence>
<evidence type="ECO:0000256" key="1">
    <source>
        <dbReference type="SAM" id="Phobius"/>
    </source>
</evidence>
<sequence length="167" mass="17050">MRIERGAAMGARNPGTVMLRWASVVMLVLGVGHLALLTLFSGADMAAWVGRGLWAAVPLELGGAEPSAAYLRNEVAFWAGPGSFAVPLALLGALVWNLAGRGVAVPAWVGWTLAAWCLAGGVLLVPSPYFAGVAAGLLIVLAARRDRARGRRGPAPGAPAGPRPPGA</sequence>
<accession>A0A1M6NR44</accession>
<name>A0A1M6NR44_9ACTN</name>
<dbReference type="AlphaFoldDB" id="A0A1M6NR44"/>
<dbReference type="STRING" id="758803.SAMN05421803_11261"/>
<evidence type="ECO:0000313" key="3">
    <source>
        <dbReference type="Proteomes" id="UP000184452"/>
    </source>
</evidence>
<keyword evidence="3" id="KW-1185">Reference proteome</keyword>
<dbReference type="InterPro" id="IPR045590">
    <property type="entry name" value="DUF6463"/>
</dbReference>
<feature type="transmembrane region" description="Helical" evidence="1">
    <location>
        <begin position="103"/>
        <end position="121"/>
    </location>
</feature>
<feature type="transmembrane region" description="Helical" evidence="1">
    <location>
        <begin position="127"/>
        <end position="143"/>
    </location>
</feature>
<protein>
    <submittedName>
        <fullName evidence="2">Uncharacterized protein</fullName>
    </submittedName>
</protein>
<dbReference type="Pfam" id="PF20064">
    <property type="entry name" value="DUF6463"/>
    <property type="match status" value="1"/>
</dbReference>
<proteinExistence type="predicted"/>
<keyword evidence="1" id="KW-0472">Membrane</keyword>
<gene>
    <name evidence="2" type="ORF">SAMN05421803_11261</name>
</gene>
<feature type="transmembrane region" description="Helical" evidence="1">
    <location>
        <begin position="21"/>
        <end position="43"/>
    </location>
</feature>
<reference evidence="2 3" key="1">
    <citation type="submission" date="2016-11" db="EMBL/GenBank/DDBJ databases">
        <authorList>
            <person name="Jaros S."/>
            <person name="Januszkiewicz K."/>
            <person name="Wedrychowicz H."/>
        </authorList>
    </citation>
    <scope>NUCLEOTIDE SEQUENCE [LARGE SCALE GENOMIC DNA]</scope>
    <source>
        <strain evidence="2 3">CGMCC 4.5723</strain>
    </source>
</reference>
<organism evidence="2 3">
    <name type="scientific">Nocardiopsis flavescens</name>
    <dbReference type="NCBI Taxonomy" id="758803"/>
    <lineage>
        <taxon>Bacteria</taxon>
        <taxon>Bacillati</taxon>
        <taxon>Actinomycetota</taxon>
        <taxon>Actinomycetes</taxon>
        <taxon>Streptosporangiales</taxon>
        <taxon>Nocardiopsidaceae</taxon>
        <taxon>Nocardiopsis</taxon>
    </lineage>
</organism>
<dbReference type="Proteomes" id="UP000184452">
    <property type="component" value="Unassembled WGS sequence"/>
</dbReference>
<keyword evidence="1" id="KW-1133">Transmembrane helix</keyword>
<keyword evidence="1" id="KW-0812">Transmembrane</keyword>
<feature type="transmembrane region" description="Helical" evidence="1">
    <location>
        <begin position="75"/>
        <end position="96"/>
    </location>
</feature>